<keyword evidence="2" id="KW-0378">Hydrolase</keyword>
<organism evidence="2 3">
    <name type="scientific">Aquipluma nitroreducens</name>
    <dbReference type="NCBI Taxonomy" id="2010828"/>
    <lineage>
        <taxon>Bacteria</taxon>
        <taxon>Pseudomonadati</taxon>
        <taxon>Bacteroidota</taxon>
        <taxon>Bacteroidia</taxon>
        <taxon>Marinilabiliales</taxon>
        <taxon>Prolixibacteraceae</taxon>
        <taxon>Aquipluma</taxon>
    </lineage>
</organism>
<evidence type="ECO:0000313" key="3">
    <source>
        <dbReference type="Proteomes" id="UP001193389"/>
    </source>
</evidence>
<dbReference type="InterPro" id="IPR029058">
    <property type="entry name" value="AB_hydrolase_fold"/>
</dbReference>
<keyword evidence="3" id="KW-1185">Reference proteome</keyword>
<dbReference type="EMBL" id="AP018694">
    <property type="protein sequence ID" value="BBE19090.1"/>
    <property type="molecule type" value="Genomic_DNA"/>
</dbReference>
<dbReference type="GO" id="GO:0016787">
    <property type="term" value="F:hydrolase activity"/>
    <property type="evidence" value="ECO:0007669"/>
    <property type="project" value="UniProtKB-KW"/>
</dbReference>
<dbReference type="PANTHER" id="PTHR43139:SF52">
    <property type="entry name" value="SI:DKEY-122A22.2"/>
    <property type="match status" value="1"/>
</dbReference>
<dbReference type="Pfam" id="PF12697">
    <property type="entry name" value="Abhydrolase_6"/>
    <property type="match status" value="1"/>
</dbReference>
<protein>
    <submittedName>
        <fullName evidence="2">Beta-ketoadipate enol-lactone hydrolase</fullName>
    </submittedName>
</protein>
<reference evidence="2" key="1">
    <citation type="journal article" date="2020" name="Int. J. Syst. Evol. Microbiol.">
        <title>Aquipluma nitroreducens gen. nov. sp. nov., a novel facultatively anaerobic bacterium isolated from a freshwater lake.</title>
        <authorList>
            <person name="Watanabe M."/>
            <person name="Kojima H."/>
            <person name="Fukui M."/>
        </authorList>
    </citation>
    <scope>NUCLEOTIDE SEQUENCE</scope>
    <source>
        <strain evidence="2">MeG22</strain>
    </source>
</reference>
<dbReference type="KEGG" id="anf:AQPE_3264"/>
<dbReference type="Gene3D" id="3.40.50.1820">
    <property type="entry name" value="alpha/beta hydrolase"/>
    <property type="match status" value="1"/>
</dbReference>
<accession>A0A5K7SC09</accession>
<gene>
    <name evidence="2" type="ORF">AQPE_3264</name>
</gene>
<sequence>MIYHRKFIHPKSKTWVVFVHGAGGSNVVWFRQLKEFKKHFNVLLVDLRGHGKSKPTIQEENAGYSFDEVALDVIHLMDHYEIQKAHLVGISLGCIVIRAIDKLAPGRAESIVLGGAIIQFNKTLKVLIGMAKILNSVLPYMWLYKLNALILMPYRKHRESRNIFVKEAIKLGEKEFAKWMKMTREIKSNLNEFIRREPSAPVLYLMGDGDHMFLPMVADLVKKQLNAKLEIIKNSGHCCNLDQATIFNEISIHFIKRNSGVQ</sequence>
<name>A0A5K7SC09_9BACT</name>
<dbReference type="InterPro" id="IPR000073">
    <property type="entry name" value="AB_hydrolase_1"/>
</dbReference>
<proteinExistence type="predicted"/>
<dbReference type="Proteomes" id="UP001193389">
    <property type="component" value="Chromosome"/>
</dbReference>
<feature type="domain" description="AB hydrolase-1" evidence="1">
    <location>
        <begin position="16"/>
        <end position="247"/>
    </location>
</feature>
<evidence type="ECO:0000259" key="1">
    <source>
        <dbReference type="Pfam" id="PF12697"/>
    </source>
</evidence>
<dbReference type="PANTHER" id="PTHR43139">
    <property type="entry name" value="SI:DKEY-122A22.2"/>
    <property type="match status" value="1"/>
</dbReference>
<dbReference type="InterPro" id="IPR052370">
    <property type="entry name" value="Meta-cleavage_hydrolase"/>
</dbReference>
<evidence type="ECO:0000313" key="2">
    <source>
        <dbReference type="EMBL" id="BBE19090.1"/>
    </source>
</evidence>
<dbReference type="SUPFAM" id="SSF53474">
    <property type="entry name" value="alpha/beta-Hydrolases"/>
    <property type="match status" value="1"/>
</dbReference>
<dbReference type="AlphaFoldDB" id="A0A5K7SC09"/>